<name>A0A8H5HAX5_9AGAR</name>
<dbReference type="SMART" id="SM00428">
    <property type="entry name" value="H3"/>
    <property type="match status" value="1"/>
</dbReference>
<dbReference type="GO" id="GO:0030527">
    <property type="term" value="F:structural constituent of chromatin"/>
    <property type="evidence" value="ECO:0007669"/>
    <property type="project" value="InterPro"/>
</dbReference>
<dbReference type="GO" id="GO:0000786">
    <property type="term" value="C:nucleosome"/>
    <property type="evidence" value="ECO:0007669"/>
    <property type="project" value="UniProtKB-KW"/>
</dbReference>
<evidence type="ECO:0000256" key="3">
    <source>
        <dbReference type="ARBA" id="ARBA00022454"/>
    </source>
</evidence>
<dbReference type="GO" id="GO:0003677">
    <property type="term" value="F:DNA binding"/>
    <property type="evidence" value="ECO:0007669"/>
    <property type="project" value="InterPro"/>
</dbReference>
<protein>
    <submittedName>
        <fullName evidence="5">Uncharacterized protein</fullName>
    </submittedName>
</protein>
<comment type="subcellular location">
    <subcellularLocation>
        <location evidence="1">Chromosome</location>
    </subcellularLocation>
</comment>
<evidence type="ECO:0000313" key="5">
    <source>
        <dbReference type="EMBL" id="KAF5379937.1"/>
    </source>
</evidence>
<dbReference type="AlphaFoldDB" id="A0A8H5HAX5"/>
<dbReference type="EMBL" id="JAACJN010000066">
    <property type="protein sequence ID" value="KAF5379937.1"/>
    <property type="molecule type" value="Genomic_DNA"/>
</dbReference>
<keyword evidence="3" id="KW-0158">Chromosome</keyword>
<dbReference type="Proteomes" id="UP000518752">
    <property type="component" value="Unassembled WGS sequence"/>
</dbReference>
<organism evidence="5 6">
    <name type="scientific">Collybiopsis confluens</name>
    <dbReference type="NCBI Taxonomy" id="2823264"/>
    <lineage>
        <taxon>Eukaryota</taxon>
        <taxon>Fungi</taxon>
        <taxon>Dikarya</taxon>
        <taxon>Basidiomycota</taxon>
        <taxon>Agaricomycotina</taxon>
        <taxon>Agaricomycetes</taxon>
        <taxon>Agaricomycetidae</taxon>
        <taxon>Agaricales</taxon>
        <taxon>Marasmiineae</taxon>
        <taxon>Omphalotaceae</taxon>
        <taxon>Collybiopsis</taxon>
    </lineage>
</organism>
<gene>
    <name evidence="5" type="ORF">D9757_010257</name>
</gene>
<dbReference type="PRINTS" id="PR00622">
    <property type="entry name" value="HISTONEH3"/>
</dbReference>
<comment type="caution">
    <text evidence="5">The sequence shown here is derived from an EMBL/GenBank/DDBJ whole genome shotgun (WGS) entry which is preliminary data.</text>
</comment>
<reference evidence="5 6" key="1">
    <citation type="journal article" date="2020" name="ISME J.">
        <title>Uncovering the hidden diversity of litter-decomposition mechanisms in mushroom-forming fungi.</title>
        <authorList>
            <person name="Floudas D."/>
            <person name="Bentzer J."/>
            <person name="Ahren D."/>
            <person name="Johansson T."/>
            <person name="Persson P."/>
            <person name="Tunlid A."/>
        </authorList>
    </citation>
    <scope>NUCLEOTIDE SEQUENCE [LARGE SCALE GENOMIC DNA]</scope>
    <source>
        <strain evidence="5 6">CBS 406.79</strain>
    </source>
</reference>
<evidence type="ECO:0000256" key="2">
    <source>
        <dbReference type="ARBA" id="ARBA00010343"/>
    </source>
</evidence>
<dbReference type="InterPro" id="IPR000164">
    <property type="entry name" value="Histone_H3/CENP-A"/>
</dbReference>
<keyword evidence="4" id="KW-0238">DNA-binding</keyword>
<accession>A0A8H5HAX5</accession>
<comment type="similarity">
    <text evidence="2">Belongs to the histone H3 family.</text>
</comment>
<proteinExistence type="inferred from homology"/>
<keyword evidence="4" id="KW-0544">Nucleosome core</keyword>
<sequence>MDLQILLDPSFVLLSDSALHPAAVSLPRPGAAVIKHWQDGSIVLGDKIFACNQCVVREIAQDMTTTTNGPMHELRWQVSALLALQEATEAFLVCLFEDAPIRRLKAVNAYWRIMLRLL</sequence>
<evidence type="ECO:0000256" key="1">
    <source>
        <dbReference type="ARBA" id="ARBA00004286"/>
    </source>
</evidence>
<dbReference type="GO" id="GO:0046982">
    <property type="term" value="F:protein heterodimerization activity"/>
    <property type="evidence" value="ECO:0007669"/>
    <property type="project" value="InterPro"/>
</dbReference>
<evidence type="ECO:0000313" key="6">
    <source>
        <dbReference type="Proteomes" id="UP000518752"/>
    </source>
</evidence>
<evidence type="ECO:0000256" key="4">
    <source>
        <dbReference type="ARBA" id="ARBA00023269"/>
    </source>
</evidence>
<dbReference type="SUPFAM" id="SSF47113">
    <property type="entry name" value="Histone-fold"/>
    <property type="match status" value="1"/>
</dbReference>
<dbReference type="Gene3D" id="1.10.20.10">
    <property type="entry name" value="Histone, subunit A"/>
    <property type="match status" value="1"/>
</dbReference>
<dbReference type="PANTHER" id="PTHR11426">
    <property type="entry name" value="HISTONE H3"/>
    <property type="match status" value="1"/>
</dbReference>
<dbReference type="OrthoDB" id="3267368at2759"/>
<keyword evidence="6" id="KW-1185">Reference proteome</keyword>
<dbReference type="InterPro" id="IPR009072">
    <property type="entry name" value="Histone-fold"/>
</dbReference>